<dbReference type="Proteomes" id="UP000234366">
    <property type="component" value="Chromosome"/>
</dbReference>
<evidence type="ECO:0000256" key="3">
    <source>
        <dbReference type="ARBA" id="ARBA00022475"/>
    </source>
</evidence>
<evidence type="ECO:0000256" key="1">
    <source>
        <dbReference type="ARBA" id="ARBA00004651"/>
    </source>
</evidence>
<name>A0AAI8HR58_9BACI</name>
<dbReference type="PANTHER" id="PTHR23513">
    <property type="entry name" value="INTEGRAL MEMBRANE EFFLUX PROTEIN-RELATED"/>
    <property type="match status" value="1"/>
</dbReference>
<feature type="transmembrane region" description="Helical" evidence="7">
    <location>
        <begin position="78"/>
        <end position="99"/>
    </location>
</feature>
<dbReference type="Gene3D" id="1.20.1250.20">
    <property type="entry name" value="MFS general substrate transporter like domains"/>
    <property type="match status" value="1"/>
</dbReference>
<feature type="transmembrane region" description="Helical" evidence="7">
    <location>
        <begin position="228"/>
        <end position="250"/>
    </location>
</feature>
<reference evidence="8 9" key="1">
    <citation type="submission" date="2017-11" db="EMBL/GenBank/DDBJ databases">
        <title>Genome sequence and genome mining of multiple bioactive secondary metabolites from a deep sea-derived Bacillus siamensis SCSIO 05746.</title>
        <authorList>
            <person name="Pan H.-Q."/>
            <person name="Ju J.-H."/>
        </authorList>
    </citation>
    <scope>NUCLEOTIDE SEQUENCE [LARGE SCALE GENOMIC DNA]</scope>
    <source>
        <strain evidence="8 9">SCSIO 05746</strain>
    </source>
</reference>
<keyword evidence="2" id="KW-0813">Transport</keyword>
<dbReference type="InterPro" id="IPR011701">
    <property type="entry name" value="MFS"/>
</dbReference>
<dbReference type="EMBL" id="CP025001">
    <property type="protein sequence ID" value="AUJ78693.1"/>
    <property type="molecule type" value="Genomic_DNA"/>
</dbReference>
<sequence>MLKKSNSIYTSKLILFLGCRFVSTVSEQLLLFAIPLLIFQYTGEASKSGLAFLIEWLPAVLLLPFIGVLVDTYKEKKLYIIGDSLRALVSISGFLLLIYMPSQTFIILSVAASLFAILNSLNFVTLETTIGRNFDNNDIPRIQSLIQGLELSSQVMGPALASILVLFIKEMDFLIITGIAFAMTGFGVLGLPNKAKNLVVRETKSIKRVLGTIGDGFKFIAKNFFLRLLVLATMLINLVMGTVMALNPAVAQGVLGATSREYSLLAMFGGITGSIVVLLIPVFLKKSKSINNIGIASIVLLTLSGVILGIANQFYIYVIGYALLVCGIGIFNVFLRTERVKLIPKHHLGKSMGTIVFFNRLSLPLAGLITSTFTKITGPQEVILGVSIFWIIVNSTIFTYYFYNKRHAAQKDVLEL</sequence>
<dbReference type="CDD" id="cd06173">
    <property type="entry name" value="MFS_MefA_like"/>
    <property type="match status" value="1"/>
</dbReference>
<keyword evidence="6 7" id="KW-0472">Membrane</keyword>
<feature type="transmembrane region" description="Helical" evidence="7">
    <location>
        <begin position="314"/>
        <end position="335"/>
    </location>
</feature>
<feature type="transmembrane region" description="Helical" evidence="7">
    <location>
        <begin position="382"/>
        <end position="403"/>
    </location>
</feature>
<evidence type="ECO:0000256" key="6">
    <source>
        <dbReference type="ARBA" id="ARBA00023136"/>
    </source>
</evidence>
<feature type="transmembrane region" description="Helical" evidence="7">
    <location>
        <begin position="145"/>
        <end position="167"/>
    </location>
</feature>
<keyword evidence="5 7" id="KW-1133">Transmembrane helix</keyword>
<feature type="transmembrane region" description="Helical" evidence="7">
    <location>
        <begin position="173"/>
        <end position="191"/>
    </location>
</feature>
<comment type="subcellular location">
    <subcellularLocation>
        <location evidence="1">Cell membrane</location>
        <topology evidence="1">Multi-pass membrane protein</topology>
    </subcellularLocation>
</comment>
<keyword evidence="4 7" id="KW-0812">Transmembrane</keyword>
<evidence type="ECO:0000256" key="5">
    <source>
        <dbReference type="ARBA" id="ARBA00022989"/>
    </source>
</evidence>
<proteinExistence type="predicted"/>
<dbReference type="SUPFAM" id="SSF103473">
    <property type="entry name" value="MFS general substrate transporter"/>
    <property type="match status" value="1"/>
</dbReference>
<feature type="transmembrane region" description="Helical" evidence="7">
    <location>
        <begin position="105"/>
        <end position="124"/>
    </location>
</feature>
<dbReference type="GO" id="GO:0005886">
    <property type="term" value="C:plasma membrane"/>
    <property type="evidence" value="ECO:0007669"/>
    <property type="project" value="UniProtKB-SubCell"/>
</dbReference>
<feature type="transmembrane region" description="Helical" evidence="7">
    <location>
        <begin position="262"/>
        <end position="283"/>
    </location>
</feature>
<dbReference type="InterPro" id="IPR036259">
    <property type="entry name" value="MFS_trans_sf"/>
</dbReference>
<gene>
    <name evidence="8" type="ORF">CWD84_18695</name>
</gene>
<dbReference type="Pfam" id="PF07690">
    <property type="entry name" value="MFS_1"/>
    <property type="match status" value="1"/>
</dbReference>
<evidence type="ECO:0000256" key="4">
    <source>
        <dbReference type="ARBA" id="ARBA00022692"/>
    </source>
</evidence>
<accession>A0AAI8HR58</accession>
<evidence type="ECO:0000256" key="2">
    <source>
        <dbReference type="ARBA" id="ARBA00022448"/>
    </source>
</evidence>
<evidence type="ECO:0000313" key="9">
    <source>
        <dbReference type="Proteomes" id="UP000234366"/>
    </source>
</evidence>
<feature type="transmembrane region" description="Helical" evidence="7">
    <location>
        <begin position="50"/>
        <end position="71"/>
    </location>
</feature>
<evidence type="ECO:0000313" key="8">
    <source>
        <dbReference type="EMBL" id="AUJ78693.1"/>
    </source>
</evidence>
<feature type="transmembrane region" description="Helical" evidence="7">
    <location>
        <begin position="12"/>
        <end position="38"/>
    </location>
</feature>
<dbReference type="GO" id="GO:0022857">
    <property type="term" value="F:transmembrane transporter activity"/>
    <property type="evidence" value="ECO:0007669"/>
    <property type="project" value="InterPro"/>
</dbReference>
<dbReference type="AlphaFoldDB" id="A0AAI8HR58"/>
<keyword evidence="9" id="KW-1185">Reference proteome</keyword>
<dbReference type="PANTHER" id="PTHR23513:SF9">
    <property type="entry name" value="ENTEROBACTIN EXPORTER ENTS"/>
    <property type="match status" value="1"/>
</dbReference>
<keyword evidence="3" id="KW-1003">Cell membrane</keyword>
<feature type="transmembrane region" description="Helical" evidence="7">
    <location>
        <begin position="290"/>
        <end position="308"/>
    </location>
</feature>
<protein>
    <submittedName>
        <fullName evidence="8">MFS transporter</fullName>
    </submittedName>
</protein>
<evidence type="ECO:0000256" key="7">
    <source>
        <dbReference type="SAM" id="Phobius"/>
    </source>
</evidence>
<organism evidence="8 9">
    <name type="scientific">Bacillus siamensis</name>
    <dbReference type="NCBI Taxonomy" id="659243"/>
    <lineage>
        <taxon>Bacteria</taxon>
        <taxon>Bacillati</taxon>
        <taxon>Bacillota</taxon>
        <taxon>Bacilli</taxon>
        <taxon>Bacillales</taxon>
        <taxon>Bacillaceae</taxon>
        <taxon>Bacillus</taxon>
        <taxon>Bacillus amyloliquefaciens group</taxon>
    </lineage>
</organism>
<dbReference type="KEGG" id="bsia:CWD84_18695"/>
<feature type="transmembrane region" description="Helical" evidence="7">
    <location>
        <begin position="356"/>
        <end position="376"/>
    </location>
</feature>